<organism evidence="2 3">
    <name type="scientific">Adineta steineri</name>
    <dbReference type="NCBI Taxonomy" id="433720"/>
    <lineage>
        <taxon>Eukaryota</taxon>
        <taxon>Metazoa</taxon>
        <taxon>Spiralia</taxon>
        <taxon>Gnathifera</taxon>
        <taxon>Rotifera</taxon>
        <taxon>Eurotatoria</taxon>
        <taxon>Bdelloidea</taxon>
        <taxon>Adinetida</taxon>
        <taxon>Adinetidae</taxon>
        <taxon>Adineta</taxon>
    </lineage>
</organism>
<dbReference type="Proteomes" id="UP000663891">
    <property type="component" value="Unassembled WGS sequence"/>
</dbReference>
<gene>
    <name evidence="2" type="ORF">OKA104_LOCUS3448</name>
    <name evidence="1" type="ORF">VCS650_LOCUS776</name>
</gene>
<dbReference type="OrthoDB" id="10042156at2759"/>
<dbReference type="EMBL" id="CAJNON010000004">
    <property type="protein sequence ID" value="CAF0743114.1"/>
    <property type="molecule type" value="Genomic_DNA"/>
</dbReference>
<sequence length="147" mass="16818">MTYRSTLSRWFQNRFPKPPPFRIDFYRCTSCGVQSFDGVYFSACPQCRGILPDIVRNVRYEYFCTSCSRQRNVCRCDYPSPFVSLIRLPTPPSPQCQCCCSCTCCNYSDCDSADRWESSPCRECCSSNCSCSSYCSECNCSCSPQSF</sequence>
<comment type="caution">
    <text evidence="2">The sequence shown here is derived from an EMBL/GenBank/DDBJ whole genome shotgun (WGS) entry which is preliminary data.</text>
</comment>
<name>A0A818J4F1_9BILA</name>
<dbReference type="Proteomes" id="UP000663881">
    <property type="component" value="Unassembled WGS sequence"/>
</dbReference>
<protein>
    <submittedName>
        <fullName evidence="2">Uncharacterized protein</fullName>
    </submittedName>
</protein>
<dbReference type="AlphaFoldDB" id="A0A818J4F1"/>
<proteinExistence type="predicted"/>
<accession>A0A818J4F1</accession>
<evidence type="ECO:0000313" key="2">
    <source>
        <dbReference type="EMBL" id="CAF3537989.1"/>
    </source>
</evidence>
<evidence type="ECO:0000313" key="3">
    <source>
        <dbReference type="Proteomes" id="UP000663881"/>
    </source>
</evidence>
<dbReference type="EMBL" id="CAJOAY010000103">
    <property type="protein sequence ID" value="CAF3537989.1"/>
    <property type="molecule type" value="Genomic_DNA"/>
</dbReference>
<evidence type="ECO:0000313" key="1">
    <source>
        <dbReference type="EMBL" id="CAF0743114.1"/>
    </source>
</evidence>
<reference evidence="2" key="1">
    <citation type="submission" date="2021-02" db="EMBL/GenBank/DDBJ databases">
        <authorList>
            <person name="Nowell W R."/>
        </authorList>
    </citation>
    <scope>NUCLEOTIDE SEQUENCE</scope>
</reference>